<comment type="cofactor">
    <cofactor evidence="1 14">
        <name>heme</name>
        <dbReference type="ChEBI" id="CHEBI:30413"/>
    </cofactor>
</comment>
<keyword evidence="7 14" id="KW-0479">Metal-binding</keyword>
<dbReference type="GO" id="GO:0006805">
    <property type="term" value="P:xenobiotic metabolic process"/>
    <property type="evidence" value="ECO:0007669"/>
    <property type="project" value="TreeGrafter"/>
</dbReference>
<keyword evidence="13 16" id="KW-0472">Membrane</keyword>
<evidence type="ECO:0000256" key="15">
    <source>
        <dbReference type="RuleBase" id="RU000461"/>
    </source>
</evidence>
<dbReference type="PRINTS" id="PR00463">
    <property type="entry name" value="EP450I"/>
</dbReference>
<dbReference type="GO" id="GO:0008392">
    <property type="term" value="F:arachidonate epoxygenase activity"/>
    <property type="evidence" value="ECO:0007669"/>
    <property type="project" value="TreeGrafter"/>
</dbReference>
<dbReference type="AlphaFoldDB" id="A0A6P7Z489"/>
<evidence type="ECO:0000256" key="1">
    <source>
        <dbReference type="ARBA" id="ARBA00001971"/>
    </source>
</evidence>
<dbReference type="PANTHER" id="PTHR24300">
    <property type="entry name" value="CYTOCHROME P450 508A4-RELATED"/>
    <property type="match status" value="1"/>
</dbReference>
<accession>A0A6P7Z489</accession>
<evidence type="ECO:0000313" key="17">
    <source>
        <dbReference type="Proteomes" id="UP000515156"/>
    </source>
</evidence>
<dbReference type="PANTHER" id="PTHR24300:SF356">
    <property type="entry name" value="CYTOCHROME P450 2E1"/>
    <property type="match status" value="1"/>
</dbReference>
<name>A0A6P7Z489_9AMPH</name>
<evidence type="ECO:0000256" key="10">
    <source>
        <dbReference type="ARBA" id="ARBA00023002"/>
    </source>
</evidence>
<dbReference type="GO" id="GO:0005789">
    <property type="term" value="C:endoplasmic reticulum membrane"/>
    <property type="evidence" value="ECO:0007669"/>
    <property type="project" value="UniProtKB-SubCell"/>
</dbReference>
<evidence type="ECO:0000256" key="13">
    <source>
        <dbReference type="ARBA" id="ARBA00023136"/>
    </source>
</evidence>
<evidence type="ECO:0000313" key="18">
    <source>
        <dbReference type="RefSeq" id="XP_030074132.1"/>
    </source>
</evidence>
<keyword evidence="16" id="KW-1133">Transmembrane helix</keyword>
<protein>
    <recommendedName>
        <fullName evidence="5">unspecific monooxygenase</fullName>
        <ecNumber evidence="5">1.14.14.1</ecNumber>
    </recommendedName>
</protein>
<evidence type="ECO:0000256" key="9">
    <source>
        <dbReference type="ARBA" id="ARBA00022848"/>
    </source>
</evidence>
<dbReference type="InParanoid" id="A0A6P7Z489"/>
<comment type="subcellular location">
    <subcellularLocation>
        <location evidence="3">Endoplasmic reticulum membrane</location>
        <topology evidence="3">Peripheral membrane protein</topology>
    </subcellularLocation>
    <subcellularLocation>
        <location evidence="2">Microsome membrane</location>
        <topology evidence="2">Peripheral membrane protein</topology>
    </subcellularLocation>
</comment>
<evidence type="ECO:0000256" key="6">
    <source>
        <dbReference type="ARBA" id="ARBA00022617"/>
    </source>
</evidence>
<evidence type="ECO:0000256" key="8">
    <source>
        <dbReference type="ARBA" id="ARBA00022824"/>
    </source>
</evidence>
<dbReference type="GO" id="GO:0019373">
    <property type="term" value="P:epoxygenase P450 pathway"/>
    <property type="evidence" value="ECO:0007669"/>
    <property type="project" value="TreeGrafter"/>
</dbReference>
<evidence type="ECO:0000256" key="11">
    <source>
        <dbReference type="ARBA" id="ARBA00023004"/>
    </source>
</evidence>
<dbReference type="InterPro" id="IPR036396">
    <property type="entry name" value="Cyt_P450_sf"/>
</dbReference>
<evidence type="ECO:0000256" key="4">
    <source>
        <dbReference type="ARBA" id="ARBA00010617"/>
    </source>
</evidence>
<evidence type="ECO:0000256" key="7">
    <source>
        <dbReference type="ARBA" id="ARBA00022723"/>
    </source>
</evidence>
<dbReference type="InterPro" id="IPR001128">
    <property type="entry name" value="Cyt_P450"/>
</dbReference>
<organism evidence="17 18">
    <name type="scientific">Microcaecilia unicolor</name>
    <dbReference type="NCBI Taxonomy" id="1415580"/>
    <lineage>
        <taxon>Eukaryota</taxon>
        <taxon>Metazoa</taxon>
        <taxon>Chordata</taxon>
        <taxon>Craniata</taxon>
        <taxon>Vertebrata</taxon>
        <taxon>Euteleostomi</taxon>
        <taxon>Amphibia</taxon>
        <taxon>Gymnophiona</taxon>
        <taxon>Siphonopidae</taxon>
        <taxon>Microcaecilia</taxon>
    </lineage>
</organism>
<dbReference type="PRINTS" id="PR00385">
    <property type="entry name" value="P450"/>
</dbReference>
<proteinExistence type="inferred from homology"/>
<dbReference type="KEGG" id="muo:115479938"/>
<sequence length="495" mass="56226">MELVGASIFLLVGCLTLLMIGTVQKRRKQGIGKLPPGPIGLPFLGNILQLNSKDIFLSLNKLSEKYGSVFTIHMGSEPVVVLRGYDVVKEALNERGEDFAGRGSLPMLDRVTRGHGVIGSNGARWKQLRRFSLMTLRNFGMGKRSIEERIQEEAQFLVEALRKTEELPFDPTYFFSRSVSNVICSVVFGGRFDYEDKNFLILLSLINDFFRIFSTGWVQLYNFFPNVMEYLPGLHKKAVKEGAQMMAFAADRVKKHQETLDPNSPRDFIDCFLIKMEKDKENPQSEFSTKALVTTTFDLLTAGTETVSTTLRYGFLILLKHPEIEAKIHEEIDRVIGQNRCPSIEDKNAMPYTEAVIHEIQRFIDIIPLAVPHAVTRDIKFREYVIPKGTIVYPMLSSVLSDPKLFPNPESFDPNHFLDANGCFKRNDAFMPFSAGRRICIGEGLARMEIFLFIITILQNFDLKSVVDLKEIDLSPEMSGITRVPHHYKLCLVPR</sequence>
<dbReference type="GeneID" id="115479938"/>
<keyword evidence="12 15" id="KW-0503">Monooxygenase</keyword>
<keyword evidence="16" id="KW-0812">Transmembrane</keyword>
<evidence type="ECO:0000256" key="3">
    <source>
        <dbReference type="ARBA" id="ARBA00004406"/>
    </source>
</evidence>
<dbReference type="Proteomes" id="UP000515156">
    <property type="component" value="Chromosome 11"/>
</dbReference>
<keyword evidence="9" id="KW-0492">Microsome</keyword>
<dbReference type="GO" id="GO:0016712">
    <property type="term" value="F:oxidoreductase activity, acting on paired donors, with incorporation or reduction of molecular oxygen, reduced flavin or flavoprotein as one donor, and incorporation of one atom of oxygen"/>
    <property type="evidence" value="ECO:0007669"/>
    <property type="project" value="UniProtKB-EC"/>
</dbReference>
<comment type="similarity">
    <text evidence="4 15">Belongs to the cytochrome P450 family.</text>
</comment>
<dbReference type="GO" id="GO:0020037">
    <property type="term" value="F:heme binding"/>
    <property type="evidence" value="ECO:0007669"/>
    <property type="project" value="InterPro"/>
</dbReference>
<feature type="binding site" description="axial binding residue" evidence="14">
    <location>
        <position position="440"/>
    </location>
    <ligand>
        <name>heme</name>
        <dbReference type="ChEBI" id="CHEBI:30413"/>
    </ligand>
    <ligandPart>
        <name>Fe</name>
        <dbReference type="ChEBI" id="CHEBI:18248"/>
    </ligandPart>
</feature>
<reference evidence="17" key="1">
    <citation type="submission" date="2024-06" db="UniProtKB">
        <authorList>
            <consortium name="RefSeq"/>
        </authorList>
    </citation>
    <scope>NUCLEOTIDE SEQUENCE [LARGE SCALE GENOMIC DNA]</scope>
</reference>
<evidence type="ECO:0000256" key="14">
    <source>
        <dbReference type="PIRSR" id="PIRSR602401-1"/>
    </source>
</evidence>
<dbReference type="Pfam" id="PF00067">
    <property type="entry name" value="p450"/>
    <property type="match status" value="1"/>
</dbReference>
<keyword evidence="10 15" id="KW-0560">Oxidoreductase</keyword>
<keyword evidence="6 14" id="KW-0349">Heme</keyword>
<evidence type="ECO:0000256" key="12">
    <source>
        <dbReference type="ARBA" id="ARBA00023033"/>
    </source>
</evidence>
<dbReference type="OrthoDB" id="1103324at2759"/>
<keyword evidence="11 14" id="KW-0408">Iron</keyword>
<dbReference type="InterPro" id="IPR002401">
    <property type="entry name" value="Cyt_P450_E_grp-I"/>
</dbReference>
<dbReference type="InterPro" id="IPR008067">
    <property type="entry name" value="Cyt_P450_E_grp-I_CYP2A-like"/>
</dbReference>
<dbReference type="InterPro" id="IPR017972">
    <property type="entry name" value="Cyt_P450_CS"/>
</dbReference>
<feature type="transmembrane region" description="Helical" evidence="16">
    <location>
        <begin position="6"/>
        <end position="23"/>
    </location>
</feature>
<dbReference type="PRINTS" id="PR01684">
    <property type="entry name" value="EP450ICYP2A"/>
</dbReference>
<reference evidence="18" key="2">
    <citation type="submission" date="2025-08" db="UniProtKB">
        <authorList>
            <consortium name="RefSeq"/>
        </authorList>
    </citation>
    <scope>IDENTIFICATION</scope>
</reference>
<dbReference type="Gene3D" id="1.10.630.10">
    <property type="entry name" value="Cytochrome P450"/>
    <property type="match status" value="1"/>
</dbReference>
<dbReference type="GO" id="GO:0005506">
    <property type="term" value="F:iron ion binding"/>
    <property type="evidence" value="ECO:0007669"/>
    <property type="project" value="InterPro"/>
</dbReference>
<evidence type="ECO:0000256" key="2">
    <source>
        <dbReference type="ARBA" id="ARBA00004174"/>
    </source>
</evidence>
<keyword evidence="8" id="KW-0256">Endoplasmic reticulum</keyword>
<dbReference type="FunFam" id="1.10.630.10:FF:000001">
    <property type="entry name" value="Cytochrome P450, family 2"/>
    <property type="match status" value="1"/>
</dbReference>
<dbReference type="SUPFAM" id="SSF48264">
    <property type="entry name" value="Cytochrome P450"/>
    <property type="match status" value="1"/>
</dbReference>
<dbReference type="RefSeq" id="XP_030074132.1">
    <property type="nucleotide sequence ID" value="XM_030218272.1"/>
</dbReference>
<dbReference type="EC" id="1.14.14.1" evidence="5"/>
<dbReference type="PROSITE" id="PS00086">
    <property type="entry name" value="CYTOCHROME_P450"/>
    <property type="match status" value="1"/>
</dbReference>
<keyword evidence="17" id="KW-1185">Reference proteome</keyword>
<dbReference type="FunCoup" id="A0A6P7Z489">
    <property type="interactions" value="331"/>
</dbReference>
<gene>
    <name evidence="18" type="primary">LOC115479938</name>
</gene>
<evidence type="ECO:0000256" key="16">
    <source>
        <dbReference type="SAM" id="Phobius"/>
    </source>
</evidence>
<evidence type="ECO:0000256" key="5">
    <source>
        <dbReference type="ARBA" id="ARBA00012109"/>
    </source>
</evidence>
<dbReference type="InterPro" id="IPR050182">
    <property type="entry name" value="Cytochrome_P450_fam2"/>
</dbReference>